<dbReference type="Proteomes" id="UP000029878">
    <property type="component" value="Unassembled WGS sequence"/>
</dbReference>
<gene>
    <name evidence="1" type="ORF">LS81_002815</name>
</gene>
<reference evidence="1 2" key="1">
    <citation type="journal article" date="2014" name="Genome Announc.">
        <title>Draft genome sequences of eight enterohepatic helicobacter species isolated from both laboratory and wild rodents.</title>
        <authorList>
            <person name="Sheh A."/>
            <person name="Shen Z."/>
            <person name="Fox J.G."/>
        </authorList>
    </citation>
    <scope>NUCLEOTIDE SEQUENCE [LARGE SCALE GENOMIC DNA]</scope>
    <source>
        <strain evidence="1 2">ATCC 700114</strain>
    </source>
</reference>
<sequence length="80" mass="9151">MQLLRYIKTLFKTNTANKMLHNIHLQTLDSFTPTNVLTQINNIWTYKAAMGGGGTSRHYIGAMIMRKIQNPHLIHGHSFV</sequence>
<dbReference type="AlphaFoldDB" id="A0A4V6HZD9"/>
<evidence type="ECO:0000313" key="2">
    <source>
        <dbReference type="Proteomes" id="UP000029878"/>
    </source>
</evidence>
<evidence type="ECO:0000313" key="1">
    <source>
        <dbReference type="EMBL" id="TLD84152.1"/>
    </source>
</evidence>
<organism evidence="1 2">
    <name type="scientific">Helicobacter trogontum</name>
    <dbReference type="NCBI Taxonomy" id="50960"/>
    <lineage>
        <taxon>Bacteria</taxon>
        <taxon>Pseudomonadati</taxon>
        <taxon>Campylobacterota</taxon>
        <taxon>Epsilonproteobacteria</taxon>
        <taxon>Campylobacterales</taxon>
        <taxon>Helicobacteraceae</taxon>
        <taxon>Helicobacter</taxon>
    </lineage>
</organism>
<name>A0A4V6HZD9_9HELI</name>
<comment type="caution">
    <text evidence="1">The sequence shown here is derived from an EMBL/GenBank/DDBJ whole genome shotgun (WGS) entry which is preliminary data.</text>
</comment>
<proteinExistence type="predicted"/>
<accession>A0A4V6HZD9</accession>
<dbReference type="RefSeq" id="WP_034346812.1">
    <property type="nucleotide sequence ID" value="NZ_JRPL02000004.1"/>
</dbReference>
<protein>
    <submittedName>
        <fullName evidence="1">Uncharacterized protein</fullName>
    </submittedName>
</protein>
<dbReference type="EMBL" id="JRPL02000004">
    <property type="protein sequence ID" value="TLD84152.1"/>
    <property type="molecule type" value="Genomic_DNA"/>
</dbReference>